<dbReference type="EMBL" id="OOIN01000005">
    <property type="protein sequence ID" value="SPO23044.1"/>
    <property type="molecule type" value="Genomic_DNA"/>
</dbReference>
<feature type="compositionally biased region" description="Polar residues" evidence="1">
    <location>
        <begin position="332"/>
        <end position="343"/>
    </location>
</feature>
<feature type="compositionally biased region" description="Acidic residues" evidence="1">
    <location>
        <begin position="347"/>
        <end position="358"/>
    </location>
</feature>
<feature type="compositionally biased region" description="Polar residues" evidence="1">
    <location>
        <begin position="149"/>
        <end position="166"/>
    </location>
</feature>
<feature type="region of interest" description="Disordered" evidence="1">
    <location>
        <begin position="125"/>
        <end position="659"/>
    </location>
</feature>
<feature type="compositionally biased region" description="Basic residues" evidence="1">
    <location>
        <begin position="306"/>
        <end position="315"/>
    </location>
</feature>
<feature type="compositionally biased region" description="Low complexity" evidence="1">
    <location>
        <begin position="19"/>
        <end position="52"/>
    </location>
</feature>
<keyword evidence="3" id="KW-1185">Reference proteome</keyword>
<feature type="compositionally biased region" description="Acidic residues" evidence="1">
    <location>
        <begin position="479"/>
        <end position="492"/>
    </location>
</feature>
<name>A0A5C3DX38_9BASI</name>
<sequence length="659" mass="70410">MSLTGAAGQSCHPMSAAFSNNVSNTSESSTLTDAAGPATWSTSAASSSVTSFMDSSVTAPITEINLVSSPPTSHAASPSRRSSPLRPSTAANIPGSSPVTRELAKSAVFPAPPAQLASVVHMEEAYVVNSDPEDGTHAGETDGADTPQMLRSPSPTRSKTKSNPAAQASLAEDHLPDDGSSVYVQIPPSSPSSMMPRESSSAKKKPKKQKEQQHQQSEKSRRRGSDASDYDRPSSSSIMDDAAYAAALAAQEETLARRRPTRNARKEVSYQPNCDPEGRPLASKKDTNASGSSSKSRTSTKDSSAKKAKNKRRSRAFSDDDEEEEHDHHRSATGSSTKANTSRMHTEEDDADLTDDDVGFQARDRKKARVSNPISIDSGDEEDSPPKKAKADATSDRSCRKRIAATEEEEDNDQGAAALSNGGDDGILTPPAPTSPRRSSRKSVPSPKKQQLQELAKKQAKGRSGKTFDLEQEAVTSEKEDEEKEEEEEEEEQIRKSPSPKTAEQPPRPPSSPPPSSSSSKPAESTPNAPASVAIKRITTTSLPSPSPSTPIRGTKSFFGKPLTTLLTPNAARRPGLTRKTNIPSLLSHRGVPKPPVAKLAVSKRRMQDDDYEYDAEYEALIAKDKKGEGESGESGESDQEGDDGGEIDEGDDVEVEYD</sequence>
<feature type="compositionally biased region" description="Low complexity" evidence="1">
    <location>
        <begin position="68"/>
        <end position="91"/>
    </location>
</feature>
<feature type="region of interest" description="Disordered" evidence="1">
    <location>
        <begin position="1"/>
        <end position="52"/>
    </location>
</feature>
<feature type="compositionally biased region" description="Basic and acidic residues" evidence="1">
    <location>
        <begin position="384"/>
        <end position="398"/>
    </location>
</feature>
<dbReference type="Proteomes" id="UP000324022">
    <property type="component" value="Unassembled WGS sequence"/>
</dbReference>
<protein>
    <submittedName>
        <fullName evidence="2">Uncharacterized protein</fullName>
    </submittedName>
</protein>
<feature type="compositionally biased region" description="Acidic residues" evidence="1">
    <location>
        <begin position="631"/>
        <end position="659"/>
    </location>
</feature>
<reference evidence="2 3" key="1">
    <citation type="submission" date="2018-03" db="EMBL/GenBank/DDBJ databases">
        <authorList>
            <person name="Guldener U."/>
        </authorList>
    </citation>
    <scope>NUCLEOTIDE SEQUENCE [LARGE SCALE GENOMIC DNA]</scope>
    <source>
        <strain evidence="2 3">NBRC100155</strain>
    </source>
</reference>
<dbReference type="OrthoDB" id="2556851at2759"/>
<proteinExistence type="predicted"/>
<feature type="compositionally biased region" description="Pro residues" evidence="1">
    <location>
        <begin position="506"/>
        <end position="516"/>
    </location>
</feature>
<evidence type="ECO:0000313" key="3">
    <source>
        <dbReference type="Proteomes" id="UP000324022"/>
    </source>
</evidence>
<evidence type="ECO:0000256" key="1">
    <source>
        <dbReference type="SAM" id="MobiDB-lite"/>
    </source>
</evidence>
<dbReference type="AlphaFoldDB" id="A0A5C3DX38"/>
<feature type="compositionally biased region" description="Basic and acidic residues" evidence="1">
    <location>
        <begin position="209"/>
        <end position="232"/>
    </location>
</feature>
<accession>A0A5C3DX38</accession>
<evidence type="ECO:0000313" key="2">
    <source>
        <dbReference type="EMBL" id="SPO23044.1"/>
    </source>
</evidence>
<feature type="compositionally biased region" description="Low complexity" evidence="1">
    <location>
        <begin position="442"/>
        <end position="454"/>
    </location>
</feature>
<organism evidence="2 3">
    <name type="scientific">Ustilago trichophora</name>
    <dbReference type="NCBI Taxonomy" id="86804"/>
    <lineage>
        <taxon>Eukaryota</taxon>
        <taxon>Fungi</taxon>
        <taxon>Dikarya</taxon>
        <taxon>Basidiomycota</taxon>
        <taxon>Ustilaginomycotina</taxon>
        <taxon>Ustilaginomycetes</taxon>
        <taxon>Ustilaginales</taxon>
        <taxon>Ustilaginaceae</taxon>
        <taxon>Ustilago</taxon>
    </lineage>
</organism>
<gene>
    <name evidence="2" type="ORF">UTRI_01722</name>
</gene>
<feature type="region of interest" description="Disordered" evidence="1">
    <location>
        <begin position="64"/>
        <end position="98"/>
    </location>
</feature>